<keyword evidence="5" id="KW-0472">Membrane</keyword>
<dbReference type="PROSITE" id="PS00452">
    <property type="entry name" value="GUANYLATE_CYCLASE_1"/>
    <property type="match status" value="1"/>
</dbReference>
<evidence type="ECO:0000313" key="11">
    <source>
        <dbReference type="EMBL" id="JAC65990.1"/>
    </source>
</evidence>
<dbReference type="GO" id="GO:0000166">
    <property type="term" value="F:nucleotide binding"/>
    <property type="evidence" value="ECO:0007669"/>
    <property type="project" value="UniProtKB-KW"/>
</dbReference>
<dbReference type="GO" id="GO:0004383">
    <property type="term" value="F:guanylate cyclase activity"/>
    <property type="evidence" value="ECO:0007669"/>
    <property type="project" value="TreeGrafter"/>
</dbReference>
<evidence type="ECO:0000256" key="7">
    <source>
        <dbReference type="PROSITE-ProRule" id="PRU00169"/>
    </source>
</evidence>
<dbReference type="SMART" id="SM00448">
    <property type="entry name" value="REC"/>
    <property type="match status" value="1"/>
</dbReference>
<dbReference type="InterPro" id="IPR029787">
    <property type="entry name" value="Nucleotide_cyclase"/>
</dbReference>
<evidence type="ECO:0000256" key="1">
    <source>
        <dbReference type="ARBA" id="ARBA00004370"/>
    </source>
</evidence>
<protein>
    <submittedName>
        <fullName evidence="11">Two-component system, OmpR family, phosphate regulon response regulator PhoB</fullName>
    </submittedName>
</protein>
<evidence type="ECO:0000256" key="3">
    <source>
        <dbReference type="ARBA" id="ARBA00022741"/>
    </source>
</evidence>
<feature type="domain" description="Guanylate cyclase" evidence="10">
    <location>
        <begin position="389"/>
        <end position="517"/>
    </location>
</feature>
<name>A0A061R5N3_9CHLO</name>
<dbReference type="Pfam" id="PF00211">
    <property type="entry name" value="Guanylate_cyc"/>
    <property type="match status" value="1"/>
</dbReference>
<dbReference type="InterPro" id="IPR001789">
    <property type="entry name" value="Sig_transdc_resp-reg_receiver"/>
</dbReference>
<gene>
    <name evidence="11" type="primary">PHOB</name>
    <name evidence="11" type="ORF">TSPGSL018_14746</name>
</gene>
<sequence>MIALEILTGFILYSEIVVWFHFPHLENYVSLLFALSCASATISQQIFDNSKYLAFVHQVCGLCFQVLAVFLALIPLQDWVWLRSFASYIVAQTNYFLFSVQSGIGPSALSRVNTAQYLYSLRELINPRESKLLEFTSGLHFSVVCGSRASSVERHRPCRSRLTVRRDSTLRTSFDRNTERKLQNLSQWYSERLAETSKVQQEAESTISKFVGRRSCSTSVEVMCVEDSAVERAALKRLLKKEGFAVSCEISGESALKTLQLRHSQQKEFPSLIIMDLLMEGMTGDEAARCIRGQYPLAAVPIIFLSGESDQTIVSRALDSGGNDYVVKPFTENELLARLRVQLHMLDFWDTKMQLARDSKLLKEILPASVVHRLHRGEKRIADRLEEVTILFSDIVGFTDLAASVPTTVVVEMLDDLFSCFDNLTDLHGIYKVETIGDAYMVVAGLDEDGRPNHAERALNMARDMISAAGRLRRPDGGALQIRLGMHTGLAYAGVVGTKRPRFCLFGDTVNVASRMESSGFPQCVHVSSPARDCYMRQASLCEEQIRFEDLGLREIKGKGAMRTWVARVGAWEAAVRQLRGAESAESWETHPPA</sequence>
<evidence type="ECO:0000256" key="4">
    <source>
        <dbReference type="ARBA" id="ARBA00022989"/>
    </source>
</evidence>
<reference evidence="11" key="1">
    <citation type="submission" date="2014-05" db="EMBL/GenBank/DDBJ databases">
        <title>The transcriptome of the halophilic microalga Tetraselmis sp. GSL018 isolated from the Great Salt Lake, Utah.</title>
        <authorList>
            <person name="Jinkerson R.E."/>
            <person name="D'Adamo S."/>
            <person name="Posewitz M.C."/>
        </authorList>
    </citation>
    <scope>NUCLEOTIDE SEQUENCE</scope>
    <source>
        <strain evidence="11">GSL018</strain>
    </source>
</reference>
<keyword evidence="2" id="KW-0812">Transmembrane</keyword>
<feature type="domain" description="Response regulatory" evidence="9">
    <location>
        <begin position="221"/>
        <end position="343"/>
    </location>
</feature>
<organism evidence="11">
    <name type="scientific">Tetraselmis sp. GSL018</name>
    <dbReference type="NCBI Taxonomy" id="582737"/>
    <lineage>
        <taxon>Eukaryota</taxon>
        <taxon>Viridiplantae</taxon>
        <taxon>Chlorophyta</taxon>
        <taxon>core chlorophytes</taxon>
        <taxon>Chlorodendrophyceae</taxon>
        <taxon>Chlorodendrales</taxon>
        <taxon>Chlorodendraceae</taxon>
        <taxon>Tetraselmis</taxon>
    </lineage>
</organism>
<comment type="subcellular location">
    <subcellularLocation>
        <location evidence="1">Membrane</location>
    </subcellularLocation>
</comment>
<dbReference type="AlphaFoldDB" id="A0A061R5N3"/>
<dbReference type="EMBL" id="GBEZ01020700">
    <property type="protein sequence ID" value="JAC65990.1"/>
    <property type="molecule type" value="Transcribed_RNA"/>
</dbReference>
<dbReference type="InterPro" id="IPR001054">
    <property type="entry name" value="A/G_cyclase"/>
</dbReference>
<dbReference type="SUPFAM" id="SSF55073">
    <property type="entry name" value="Nucleotide cyclase"/>
    <property type="match status" value="1"/>
</dbReference>
<dbReference type="InterPro" id="IPR018297">
    <property type="entry name" value="A/G_cyclase_CS"/>
</dbReference>
<dbReference type="PROSITE" id="PS50110">
    <property type="entry name" value="RESPONSE_REGULATORY"/>
    <property type="match status" value="1"/>
</dbReference>
<keyword evidence="3" id="KW-0547">Nucleotide-binding</keyword>
<accession>A0A061R5N3</accession>
<keyword evidence="7" id="KW-0597">Phosphoprotein</keyword>
<dbReference type="Pfam" id="PF00072">
    <property type="entry name" value="Response_reg"/>
    <property type="match status" value="1"/>
</dbReference>
<keyword evidence="6 8" id="KW-0456">Lyase</keyword>
<evidence type="ECO:0000256" key="6">
    <source>
        <dbReference type="ARBA" id="ARBA00023239"/>
    </source>
</evidence>
<dbReference type="SUPFAM" id="SSF52172">
    <property type="entry name" value="CheY-like"/>
    <property type="match status" value="1"/>
</dbReference>
<dbReference type="SMART" id="SM00044">
    <property type="entry name" value="CYCc"/>
    <property type="match status" value="1"/>
</dbReference>
<proteinExistence type="inferred from homology"/>
<dbReference type="PANTHER" id="PTHR11920:SF335">
    <property type="entry name" value="GUANYLATE CYCLASE"/>
    <property type="match status" value="1"/>
</dbReference>
<dbReference type="GO" id="GO:0005886">
    <property type="term" value="C:plasma membrane"/>
    <property type="evidence" value="ECO:0007669"/>
    <property type="project" value="TreeGrafter"/>
</dbReference>
<dbReference type="InterPro" id="IPR050401">
    <property type="entry name" value="Cyclic_nucleotide_synthase"/>
</dbReference>
<evidence type="ECO:0000259" key="9">
    <source>
        <dbReference type="PROSITE" id="PS50110"/>
    </source>
</evidence>
<dbReference type="InterPro" id="IPR011006">
    <property type="entry name" value="CheY-like_superfamily"/>
</dbReference>
<feature type="modified residue" description="4-aspartylphosphate" evidence="7">
    <location>
        <position position="276"/>
    </location>
</feature>
<dbReference type="PANTHER" id="PTHR11920">
    <property type="entry name" value="GUANYLYL CYCLASE"/>
    <property type="match status" value="1"/>
</dbReference>
<comment type="similarity">
    <text evidence="8">Belongs to the adenylyl cyclase class-4/guanylyl cyclase family.</text>
</comment>
<dbReference type="GO" id="GO:0000160">
    <property type="term" value="P:phosphorelay signal transduction system"/>
    <property type="evidence" value="ECO:0007669"/>
    <property type="project" value="InterPro"/>
</dbReference>
<dbReference type="GO" id="GO:0007168">
    <property type="term" value="P:receptor guanylyl cyclase signaling pathway"/>
    <property type="evidence" value="ECO:0007669"/>
    <property type="project" value="TreeGrafter"/>
</dbReference>
<dbReference type="Gene3D" id="3.40.50.2300">
    <property type="match status" value="1"/>
</dbReference>
<evidence type="ECO:0000256" key="2">
    <source>
        <dbReference type="ARBA" id="ARBA00022692"/>
    </source>
</evidence>
<keyword evidence="4" id="KW-1133">Transmembrane helix</keyword>
<dbReference type="GO" id="GO:0001653">
    <property type="term" value="F:peptide receptor activity"/>
    <property type="evidence" value="ECO:0007669"/>
    <property type="project" value="TreeGrafter"/>
</dbReference>
<dbReference type="Gene3D" id="3.30.70.1230">
    <property type="entry name" value="Nucleotide cyclase"/>
    <property type="match status" value="1"/>
</dbReference>
<dbReference type="CDD" id="cd00156">
    <property type="entry name" value="REC"/>
    <property type="match status" value="1"/>
</dbReference>
<evidence type="ECO:0000256" key="8">
    <source>
        <dbReference type="RuleBase" id="RU000405"/>
    </source>
</evidence>
<dbReference type="GO" id="GO:0004016">
    <property type="term" value="F:adenylate cyclase activity"/>
    <property type="evidence" value="ECO:0007669"/>
    <property type="project" value="TreeGrafter"/>
</dbReference>
<dbReference type="PROSITE" id="PS50125">
    <property type="entry name" value="GUANYLATE_CYCLASE_2"/>
    <property type="match status" value="1"/>
</dbReference>
<evidence type="ECO:0000259" key="10">
    <source>
        <dbReference type="PROSITE" id="PS50125"/>
    </source>
</evidence>
<dbReference type="CDD" id="cd07302">
    <property type="entry name" value="CHD"/>
    <property type="match status" value="1"/>
</dbReference>
<evidence type="ECO:0000256" key="5">
    <source>
        <dbReference type="ARBA" id="ARBA00023136"/>
    </source>
</evidence>